<feature type="region of interest" description="Disordered" evidence="9">
    <location>
        <begin position="558"/>
        <end position="581"/>
    </location>
</feature>
<reference evidence="15" key="2">
    <citation type="submission" date="2015-01" db="EMBL/GenBank/DDBJ databases">
        <title>Evolutionary Origins and Diversification of the Mycorrhizal Mutualists.</title>
        <authorList>
            <consortium name="DOE Joint Genome Institute"/>
            <consortium name="Mycorrhizal Genomics Consortium"/>
            <person name="Kohler A."/>
            <person name="Kuo A."/>
            <person name="Nagy L.G."/>
            <person name="Floudas D."/>
            <person name="Copeland A."/>
            <person name="Barry K.W."/>
            <person name="Cichocki N."/>
            <person name="Veneault-Fourrey C."/>
            <person name="LaButti K."/>
            <person name="Lindquist E.A."/>
            <person name="Lipzen A."/>
            <person name="Lundell T."/>
            <person name="Morin E."/>
            <person name="Murat C."/>
            <person name="Riley R."/>
            <person name="Ohm R."/>
            <person name="Sun H."/>
            <person name="Tunlid A."/>
            <person name="Henrissat B."/>
            <person name="Grigoriev I.V."/>
            <person name="Hibbett D.S."/>
            <person name="Martin F."/>
        </authorList>
    </citation>
    <scope>NUCLEOTIDE SEQUENCE [LARGE SCALE GENOMIC DNA]</scope>
    <source>
        <strain evidence="15">MUT 4182</strain>
    </source>
</reference>
<dbReference type="InterPro" id="IPR055141">
    <property type="entry name" value="TADA2A_B-like_dom"/>
</dbReference>
<dbReference type="GO" id="GO:0006338">
    <property type="term" value="P:chromatin remodeling"/>
    <property type="evidence" value="ECO:0007669"/>
    <property type="project" value="TreeGrafter"/>
</dbReference>
<dbReference type="Gene3D" id="1.10.10.60">
    <property type="entry name" value="Homeodomain-like"/>
    <property type="match status" value="1"/>
</dbReference>
<dbReference type="FunFam" id="1.10.10.10:FF:000087">
    <property type="entry name" value="Transcriptional adapter 2"/>
    <property type="match status" value="1"/>
</dbReference>
<evidence type="ECO:0000256" key="5">
    <source>
        <dbReference type="ARBA" id="ARBA00023163"/>
    </source>
</evidence>
<evidence type="ECO:0000256" key="9">
    <source>
        <dbReference type="SAM" id="MobiDB-lite"/>
    </source>
</evidence>
<evidence type="ECO:0000313" key="14">
    <source>
        <dbReference type="EMBL" id="KIO25320.1"/>
    </source>
</evidence>
<feature type="region of interest" description="Disordered" evidence="9">
    <location>
        <begin position="262"/>
        <end position="302"/>
    </location>
</feature>
<dbReference type="GO" id="GO:0008270">
    <property type="term" value="F:zinc ion binding"/>
    <property type="evidence" value="ECO:0007669"/>
    <property type="project" value="UniProtKB-KW"/>
</dbReference>
<keyword evidence="4 7" id="KW-0805">Transcription regulation</keyword>
<dbReference type="Proteomes" id="UP000054248">
    <property type="component" value="Unassembled WGS sequence"/>
</dbReference>
<protein>
    <recommendedName>
        <fullName evidence="7">Transcriptional adapter 2</fullName>
    </recommendedName>
</protein>
<dbReference type="Pfam" id="PF25299">
    <property type="entry name" value="ZZ_ADA2"/>
    <property type="match status" value="1"/>
</dbReference>
<dbReference type="HOGENOM" id="CLU_018273_3_0_1"/>
<keyword evidence="5 7" id="KW-0804">Transcription</keyword>
<sequence length="599" mass="66302">MTVTNNRKPSISEPNQVDLEPGLLVECDSCGNNITHSVHIRCAAEECKITNIDLCPRCFCKGKEVGKHKAWHPYRVIVSVPSTNCTAGPAHSRVDQFKERHSYPIFTEDWGADEELLLIDGLLANGMGSWADAAEHIGTRSREESERHYNQVYVTSPDWPMPNMDVKFDFDLEEFQTRKKRRLEEIGKAPIEHTVSSKPLVSAPTNHEIAGFMPGRLEFETEVENEAEEQVKDMEFGLVMEYGGEDQPEGDPPAAIMEAERKAANEEDGEGDGDGDVKMEDEDKSKKEDEEPAVPLGPPPVESSASLELKLCLLAIYNEKINRRLETKAVVFDRGLLEMKKLQAIERKRGGTGDKEKEKKAERDFINKHKPFARLQTASDYETFVEGLLYEVSLRKRIQELQEYRRMGITTLAEAEKYEKDKVARAQGIRVVPPLHGDESGGRPRPSVLTLATSSSLQLLTPPEQLLCSQLRILPKPYLAIKEALLREYIKKGGKLRKRDARDLFKIDKDKTGKIYDFLNSTGAFKPVQHAAVAQQQAAAAAIAANLAMMVNGTGPGATPGPAGSTPANSAPSSQVLTVPPLLAPSAPDVIMHSASQQS</sequence>
<evidence type="ECO:0000256" key="1">
    <source>
        <dbReference type="ARBA" id="ARBA00022723"/>
    </source>
</evidence>
<keyword evidence="15" id="KW-1185">Reference proteome</keyword>
<dbReference type="CDD" id="cd00167">
    <property type="entry name" value="SANT"/>
    <property type="match status" value="1"/>
</dbReference>
<dbReference type="GO" id="GO:0003713">
    <property type="term" value="F:transcription coactivator activity"/>
    <property type="evidence" value="ECO:0007669"/>
    <property type="project" value="InterPro"/>
</dbReference>
<dbReference type="InterPro" id="IPR017884">
    <property type="entry name" value="SANT_dom"/>
</dbReference>
<keyword evidence="6 7" id="KW-0539">Nucleus</keyword>
<proteinExistence type="predicted"/>
<evidence type="ECO:0000256" key="6">
    <source>
        <dbReference type="ARBA" id="ARBA00023242"/>
    </source>
</evidence>
<reference evidence="14 15" key="1">
    <citation type="submission" date="2014-04" db="EMBL/GenBank/DDBJ databases">
        <authorList>
            <consortium name="DOE Joint Genome Institute"/>
            <person name="Kuo A."/>
            <person name="Girlanda M."/>
            <person name="Perotto S."/>
            <person name="Kohler A."/>
            <person name="Nagy L.G."/>
            <person name="Floudas D."/>
            <person name="Copeland A."/>
            <person name="Barry K.W."/>
            <person name="Cichocki N."/>
            <person name="Veneault-Fourrey C."/>
            <person name="LaButti K."/>
            <person name="Lindquist E.A."/>
            <person name="Lipzen A."/>
            <person name="Lundell T."/>
            <person name="Morin E."/>
            <person name="Murat C."/>
            <person name="Sun H."/>
            <person name="Tunlid A."/>
            <person name="Henrissat B."/>
            <person name="Grigoriev I.V."/>
            <person name="Hibbett D.S."/>
            <person name="Martin F."/>
            <person name="Nordberg H.P."/>
            <person name="Cantor M.N."/>
            <person name="Hua S.X."/>
        </authorList>
    </citation>
    <scope>NUCLEOTIDE SEQUENCE [LARGE SCALE GENOMIC DNA]</scope>
    <source>
        <strain evidence="14 15">MUT 4182</strain>
    </source>
</reference>
<dbReference type="STRING" id="1051891.A0A0C3Q732"/>
<evidence type="ECO:0000256" key="2">
    <source>
        <dbReference type="ARBA" id="ARBA00022771"/>
    </source>
</evidence>
<dbReference type="PIRSF" id="PIRSF025024">
    <property type="entry name" value="Transcriptional_adaptor_2"/>
    <property type="match status" value="1"/>
</dbReference>
<feature type="domain" description="SANT" evidence="13">
    <location>
        <begin position="105"/>
        <end position="157"/>
    </location>
</feature>
<gene>
    <name evidence="14" type="ORF">M407DRAFT_25331</name>
</gene>
<dbReference type="Pfam" id="PF00249">
    <property type="entry name" value="Myb_DNA-binding"/>
    <property type="match status" value="1"/>
</dbReference>
<name>A0A0C3Q732_9AGAM</name>
<organism evidence="14 15">
    <name type="scientific">Tulasnella calospora MUT 4182</name>
    <dbReference type="NCBI Taxonomy" id="1051891"/>
    <lineage>
        <taxon>Eukaryota</taxon>
        <taxon>Fungi</taxon>
        <taxon>Dikarya</taxon>
        <taxon>Basidiomycota</taxon>
        <taxon>Agaricomycotina</taxon>
        <taxon>Agaricomycetes</taxon>
        <taxon>Cantharellales</taxon>
        <taxon>Tulasnellaceae</taxon>
        <taxon>Tulasnella</taxon>
    </lineage>
</organism>
<dbReference type="PROSITE" id="PS51293">
    <property type="entry name" value="SANT"/>
    <property type="match status" value="1"/>
</dbReference>
<dbReference type="GO" id="GO:0006357">
    <property type="term" value="P:regulation of transcription by RNA polymerase II"/>
    <property type="evidence" value="ECO:0007669"/>
    <property type="project" value="InterPro"/>
</dbReference>
<evidence type="ECO:0000259" key="11">
    <source>
        <dbReference type="PROSITE" id="PS50135"/>
    </source>
</evidence>
<dbReference type="Gene3D" id="1.10.10.10">
    <property type="entry name" value="Winged helix-like DNA-binding domain superfamily/Winged helix DNA-binding domain"/>
    <property type="match status" value="1"/>
</dbReference>
<evidence type="ECO:0000256" key="4">
    <source>
        <dbReference type="ARBA" id="ARBA00023015"/>
    </source>
</evidence>
<evidence type="ECO:0000256" key="7">
    <source>
        <dbReference type="PIRNR" id="PIRNR025024"/>
    </source>
</evidence>
<dbReference type="InterPro" id="IPR036388">
    <property type="entry name" value="WH-like_DNA-bd_sf"/>
</dbReference>
<dbReference type="InterPro" id="IPR000433">
    <property type="entry name" value="Znf_ZZ"/>
</dbReference>
<dbReference type="Pfam" id="PF22941">
    <property type="entry name" value="TADA2A-like_3rd"/>
    <property type="match status" value="1"/>
</dbReference>
<dbReference type="InterPro" id="IPR007526">
    <property type="entry name" value="SWIRM"/>
</dbReference>
<evidence type="ECO:0000259" key="13">
    <source>
        <dbReference type="PROSITE" id="PS51293"/>
    </source>
</evidence>
<dbReference type="SUPFAM" id="SSF46689">
    <property type="entry name" value="Homeodomain-like"/>
    <property type="match status" value="2"/>
</dbReference>
<dbReference type="Gene3D" id="3.30.60.90">
    <property type="match status" value="1"/>
</dbReference>
<keyword evidence="3" id="KW-0862">Zinc</keyword>
<evidence type="ECO:0000259" key="10">
    <source>
        <dbReference type="PROSITE" id="PS50090"/>
    </source>
</evidence>
<dbReference type="InterPro" id="IPR009057">
    <property type="entry name" value="Homeodomain-like_sf"/>
</dbReference>
<dbReference type="SMART" id="SM00717">
    <property type="entry name" value="SANT"/>
    <property type="match status" value="1"/>
</dbReference>
<dbReference type="GO" id="GO:0003682">
    <property type="term" value="F:chromatin binding"/>
    <property type="evidence" value="ECO:0007669"/>
    <property type="project" value="TreeGrafter"/>
</dbReference>
<dbReference type="GO" id="GO:0005634">
    <property type="term" value="C:nucleus"/>
    <property type="evidence" value="ECO:0007669"/>
    <property type="project" value="UniProtKB-SubCell"/>
</dbReference>
<accession>A0A0C3Q732</accession>
<dbReference type="Pfam" id="PF04433">
    <property type="entry name" value="SWIRM"/>
    <property type="match status" value="1"/>
</dbReference>
<evidence type="ECO:0000313" key="15">
    <source>
        <dbReference type="Proteomes" id="UP000054248"/>
    </source>
</evidence>
<dbReference type="OrthoDB" id="270417at2759"/>
<dbReference type="PROSITE" id="PS50090">
    <property type="entry name" value="MYB_LIKE"/>
    <property type="match status" value="1"/>
</dbReference>
<comment type="subcellular location">
    <subcellularLocation>
        <location evidence="7">Nucleus</location>
    </subcellularLocation>
</comment>
<evidence type="ECO:0000259" key="12">
    <source>
        <dbReference type="PROSITE" id="PS50934"/>
    </source>
</evidence>
<keyword evidence="1" id="KW-0479">Metal-binding</keyword>
<dbReference type="GO" id="GO:0070461">
    <property type="term" value="C:SAGA-type complex"/>
    <property type="evidence" value="ECO:0007669"/>
    <property type="project" value="TreeGrafter"/>
</dbReference>
<evidence type="ECO:0000256" key="3">
    <source>
        <dbReference type="ARBA" id="ARBA00022833"/>
    </source>
</evidence>
<feature type="compositionally biased region" description="Basic and acidic residues" evidence="9">
    <location>
        <begin position="275"/>
        <end position="289"/>
    </location>
</feature>
<dbReference type="InterPro" id="IPR016827">
    <property type="entry name" value="Ada2/TADA2"/>
</dbReference>
<dbReference type="InterPro" id="IPR043145">
    <property type="entry name" value="Znf_ZZ_sf"/>
</dbReference>
<dbReference type="PANTHER" id="PTHR12374">
    <property type="entry name" value="TRANSCRIPTIONAL ADAPTOR 2 ADA2 -RELATED"/>
    <property type="match status" value="1"/>
</dbReference>
<dbReference type="PROSITE" id="PS50934">
    <property type="entry name" value="SWIRM"/>
    <property type="match status" value="1"/>
</dbReference>
<evidence type="ECO:0000256" key="8">
    <source>
        <dbReference type="PROSITE-ProRule" id="PRU00228"/>
    </source>
</evidence>
<feature type="domain" description="ZZ-type" evidence="11">
    <location>
        <begin position="22"/>
        <end position="82"/>
    </location>
</feature>
<dbReference type="AlphaFoldDB" id="A0A0C3Q732"/>
<dbReference type="PROSITE" id="PS50135">
    <property type="entry name" value="ZF_ZZ_2"/>
    <property type="match status" value="1"/>
</dbReference>
<dbReference type="EMBL" id="KN823044">
    <property type="protein sequence ID" value="KIO25320.1"/>
    <property type="molecule type" value="Genomic_DNA"/>
</dbReference>
<dbReference type="InterPro" id="IPR001005">
    <property type="entry name" value="SANT/Myb"/>
</dbReference>
<dbReference type="CDD" id="cd02335">
    <property type="entry name" value="ZZ_ADA2"/>
    <property type="match status" value="1"/>
</dbReference>
<dbReference type="PANTHER" id="PTHR12374:SF20">
    <property type="entry name" value="TRANSCRIPTIONAL ADAPTER 2-ALPHA"/>
    <property type="match status" value="1"/>
</dbReference>
<dbReference type="InterPro" id="IPR041983">
    <property type="entry name" value="ADA2-like_ZZ"/>
</dbReference>
<dbReference type="SUPFAM" id="SSF57850">
    <property type="entry name" value="RING/U-box"/>
    <property type="match status" value="1"/>
</dbReference>
<feature type="domain" description="SWIRM" evidence="12">
    <location>
        <begin position="440"/>
        <end position="536"/>
    </location>
</feature>
<feature type="domain" description="Myb-like" evidence="10">
    <location>
        <begin position="110"/>
        <end position="153"/>
    </location>
</feature>
<keyword evidence="2 8" id="KW-0863">Zinc-finger</keyword>